<dbReference type="GO" id="GO:0003700">
    <property type="term" value="F:DNA-binding transcription factor activity"/>
    <property type="evidence" value="ECO:0007669"/>
    <property type="project" value="InterPro"/>
</dbReference>
<evidence type="ECO:0000313" key="6">
    <source>
        <dbReference type="Proteomes" id="UP000307874"/>
    </source>
</evidence>
<dbReference type="EMBL" id="VCLB01000005">
    <property type="protein sequence ID" value="TNB48005.1"/>
    <property type="molecule type" value="Genomic_DNA"/>
</dbReference>
<evidence type="ECO:0000259" key="4">
    <source>
        <dbReference type="PROSITE" id="PS01124"/>
    </source>
</evidence>
<evidence type="ECO:0000256" key="2">
    <source>
        <dbReference type="ARBA" id="ARBA00023125"/>
    </source>
</evidence>
<dbReference type="Pfam" id="PF12833">
    <property type="entry name" value="HTH_18"/>
    <property type="match status" value="1"/>
</dbReference>
<keyword evidence="2" id="KW-0238">DNA-binding</keyword>
<dbReference type="InterPro" id="IPR009057">
    <property type="entry name" value="Homeodomain-like_sf"/>
</dbReference>
<dbReference type="OrthoDB" id="9793400at2"/>
<dbReference type="SUPFAM" id="SSF52317">
    <property type="entry name" value="Class I glutamine amidotransferase-like"/>
    <property type="match status" value="1"/>
</dbReference>
<dbReference type="Proteomes" id="UP000307874">
    <property type="component" value="Unassembled WGS sequence"/>
</dbReference>
<gene>
    <name evidence="5" type="ORF">FF124_10490</name>
</gene>
<comment type="caution">
    <text evidence="5">The sequence shown here is derived from an EMBL/GenBank/DDBJ whole genome shotgun (WGS) entry which is preliminary data.</text>
</comment>
<name>A0A5C4JRA6_9HYPH</name>
<dbReference type="InterPro" id="IPR002818">
    <property type="entry name" value="DJ-1/PfpI"/>
</dbReference>
<protein>
    <submittedName>
        <fullName evidence="5">GlxA family transcriptional regulator</fullName>
    </submittedName>
</protein>
<dbReference type="InterPro" id="IPR029062">
    <property type="entry name" value="Class_I_gatase-like"/>
</dbReference>
<dbReference type="InterPro" id="IPR018062">
    <property type="entry name" value="HTH_AraC-typ_CS"/>
</dbReference>
<dbReference type="PANTHER" id="PTHR43130:SF3">
    <property type="entry name" value="HTH-TYPE TRANSCRIPTIONAL REGULATOR RV1931C"/>
    <property type="match status" value="1"/>
</dbReference>
<keyword evidence="6" id="KW-1185">Reference proteome</keyword>
<evidence type="ECO:0000256" key="3">
    <source>
        <dbReference type="ARBA" id="ARBA00023163"/>
    </source>
</evidence>
<dbReference type="PROSITE" id="PS00041">
    <property type="entry name" value="HTH_ARAC_FAMILY_1"/>
    <property type="match status" value="1"/>
</dbReference>
<dbReference type="SMART" id="SM00342">
    <property type="entry name" value="HTH_ARAC"/>
    <property type="match status" value="1"/>
</dbReference>
<dbReference type="Gene3D" id="3.40.50.880">
    <property type="match status" value="1"/>
</dbReference>
<reference evidence="5 6" key="2">
    <citation type="submission" date="2019-06" db="EMBL/GenBank/DDBJ databases">
        <title>Martelella lutilitoris sp. nov., isolated from a tidal mudflat.</title>
        <authorList>
            <person name="Kim Y.-J."/>
        </authorList>
    </citation>
    <scope>NUCLEOTIDE SEQUENCE [LARGE SCALE GENOMIC DNA]</scope>
    <source>
        <strain evidence="5 6">GH2-6</strain>
    </source>
</reference>
<keyword evidence="1" id="KW-0805">Transcription regulation</keyword>
<dbReference type="GO" id="GO:0043565">
    <property type="term" value="F:sequence-specific DNA binding"/>
    <property type="evidence" value="ECO:0007669"/>
    <property type="project" value="InterPro"/>
</dbReference>
<sequence>MVRSFVFYLVPQFSLLPFSGAIETLRIANRMLGFEAYRWRITSGDGQKVYSSSGIAVDPDTSLADERRSLMGEKRPDLVLVCSGVDVDDYDNKSFEAWLRELNNRGCGIGSMCTATHLLARAGLLKGRRCAIHWENMPGFCETYPEIDAHADLFEIDRNIYSCAGGTASVDMMLHIISREFGEGLVNAICEQALTDRVRPSSERQRLPLRARLGVQNGKVLQIIELMEANLAEPLSLIEIADAVGLSRRQVERLFRQEMGRSPARYYLEIRLDRARRLLAQSTMPVVDVAVACGFVSASHFSKCYREIYQCSPQQERALRRQARMSVSENAFSLAV</sequence>
<dbReference type="RefSeq" id="WP_138748434.1">
    <property type="nucleotide sequence ID" value="NZ_VCLB01000005.1"/>
</dbReference>
<evidence type="ECO:0000313" key="5">
    <source>
        <dbReference type="EMBL" id="TNB48005.1"/>
    </source>
</evidence>
<proteinExistence type="predicted"/>
<feature type="domain" description="HTH araC/xylS-type" evidence="4">
    <location>
        <begin position="221"/>
        <end position="319"/>
    </location>
</feature>
<dbReference type="Gene3D" id="1.10.10.60">
    <property type="entry name" value="Homeodomain-like"/>
    <property type="match status" value="1"/>
</dbReference>
<reference evidence="5 6" key="1">
    <citation type="submission" date="2019-05" db="EMBL/GenBank/DDBJ databases">
        <authorList>
            <person name="Lee S.D."/>
        </authorList>
    </citation>
    <scope>NUCLEOTIDE SEQUENCE [LARGE SCALE GENOMIC DNA]</scope>
    <source>
        <strain evidence="5 6">GH2-6</strain>
    </source>
</reference>
<dbReference type="PANTHER" id="PTHR43130">
    <property type="entry name" value="ARAC-FAMILY TRANSCRIPTIONAL REGULATOR"/>
    <property type="match status" value="1"/>
</dbReference>
<keyword evidence="3" id="KW-0804">Transcription</keyword>
<evidence type="ECO:0000256" key="1">
    <source>
        <dbReference type="ARBA" id="ARBA00023015"/>
    </source>
</evidence>
<dbReference type="AlphaFoldDB" id="A0A5C4JRA6"/>
<dbReference type="SUPFAM" id="SSF46689">
    <property type="entry name" value="Homeodomain-like"/>
    <property type="match status" value="2"/>
</dbReference>
<dbReference type="PROSITE" id="PS01124">
    <property type="entry name" value="HTH_ARAC_FAMILY_2"/>
    <property type="match status" value="1"/>
</dbReference>
<dbReference type="CDD" id="cd03136">
    <property type="entry name" value="GATase1_AraC_ArgR_like"/>
    <property type="match status" value="1"/>
</dbReference>
<organism evidence="5 6">
    <name type="scientific">Martelella lutilitoris</name>
    <dbReference type="NCBI Taxonomy" id="2583532"/>
    <lineage>
        <taxon>Bacteria</taxon>
        <taxon>Pseudomonadati</taxon>
        <taxon>Pseudomonadota</taxon>
        <taxon>Alphaproteobacteria</taxon>
        <taxon>Hyphomicrobiales</taxon>
        <taxon>Aurantimonadaceae</taxon>
        <taxon>Martelella</taxon>
    </lineage>
</organism>
<dbReference type="InterPro" id="IPR052158">
    <property type="entry name" value="INH-QAR"/>
</dbReference>
<dbReference type="Pfam" id="PF01965">
    <property type="entry name" value="DJ-1_PfpI"/>
    <property type="match status" value="1"/>
</dbReference>
<dbReference type="InterPro" id="IPR018060">
    <property type="entry name" value="HTH_AraC"/>
</dbReference>
<accession>A0A5C4JRA6</accession>